<evidence type="ECO:0008006" key="6">
    <source>
        <dbReference type="Google" id="ProtNLM"/>
    </source>
</evidence>
<comment type="similarity">
    <text evidence="1">Belongs to the short-chain dehydrogenases/reductases (SDR) family.</text>
</comment>
<keyword evidence="3" id="KW-0560">Oxidoreductase</keyword>
<dbReference type="EMBL" id="WUBL01000017">
    <property type="protein sequence ID" value="KAF2970979.1"/>
    <property type="molecule type" value="Genomic_DNA"/>
</dbReference>
<evidence type="ECO:0000313" key="4">
    <source>
        <dbReference type="EMBL" id="KAF2970979.1"/>
    </source>
</evidence>
<gene>
    <name evidence="4" type="ORF">GQX73_g2533</name>
</gene>
<dbReference type="Pfam" id="PF00106">
    <property type="entry name" value="adh_short"/>
    <property type="match status" value="1"/>
</dbReference>
<evidence type="ECO:0000256" key="3">
    <source>
        <dbReference type="ARBA" id="ARBA00023002"/>
    </source>
</evidence>
<evidence type="ECO:0000256" key="1">
    <source>
        <dbReference type="ARBA" id="ARBA00006484"/>
    </source>
</evidence>
<dbReference type="GO" id="GO:0016491">
    <property type="term" value="F:oxidoreductase activity"/>
    <property type="evidence" value="ECO:0007669"/>
    <property type="project" value="UniProtKB-KW"/>
</dbReference>
<keyword evidence="5" id="KW-1185">Reference proteome</keyword>
<dbReference type="Gene3D" id="3.40.50.720">
    <property type="entry name" value="NAD(P)-binding Rossmann-like Domain"/>
    <property type="match status" value="1"/>
</dbReference>
<comment type="caution">
    <text evidence="4">The sequence shown here is derived from an EMBL/GenBank/DDBJ whole genome shotgun (WGS) entry which is preliminary data.</text>
</comment>
<dbReference type="PRINTS" id="PR00081">
    <property type="entry name" value="GDHRDH"/>
</dbReference>
<dbReference type="AlphaFoldDB" id="A0A7C8J557"/>
<evidence type="ECO:0000256" key="2">
    <source>
        <dbReference type="ARBA" id="ARBA00022857"/>
    </source>
</evidence>
<reference evidence="4 5" key="1">
    <citation type="submission" date="2019-12" db="EMBL/GenBank/DDBJ databases">
        <title>Draft genome sequence of the ascomycete Xylaria multiplex DSM 110363.</title>
        <authorList>
            <person name="Buettner E."/>
            <person name="Kellner H."/>
        </authorList>
    </citation>
    <scope>NUCLEOTIDE SEQUENCE [LARGE SCALE GENOMIC DNA]</scope>
    <source>
        <strain evidence="4 5">DSM 110363</strain>
    </source>
</reference>
<dbReference type="Proteomes" id="UP000481858">
    <property type="component" value="Unassembled WGS sequence"/>
</dbReference>
<dbReference type="InterPro" id="IPR002347">
    <property type="entry name" value="SDR_fam"/>
</dbReference>
<sequence>MAHYISAIYQLFPGTPMYTENDIPDLSGKVYLVTGANTGIGKEVARILYSKNAAVWIAARNAEKGTNAITSIKDAHPSSNGRLEFLQLDLSDLATIKTSADAFCAKEKRLDVLFNNAGVMFPPNGSKTKQGHELQLGTNCLGPFLFTQFLTPTLITTAKTASEGSIRVVWVSSSAAEHLNPKGGIDLDNLDYKRNAFYAWKYGISKVGNYYQATEYARRHRDDGIVSVSLNPGNLKSELDRNCNFAEMVFRHATTYPTVVRIQNPAGSMKLTLLTRFYALKNGAYTELFAGISDEVNLENSGAWIVPWGRIENIRKDLLEGSKPEEVGGTAIAQKFWKWCEDQTSPYA</sequence>
<name>A0A7C8J557_9PEZI</name>
<accession>A0A7C8J557</accession>
<proteinExistence type="inferred from homology"/>
<dbReference type="InterPro" id="IPR036291">
    <property type="entry name" value="NAD(P)-bd_dom_sf"/>
</dbReference>
<dbReference type="PANTHER" id="PTHR24320">
    <property type="entry name" value="RETINOL DEHYDROGENASE"/>
    <property type="match status" value="1"/>
</dbReference>
<protein>
    <recommendedName>
        <fullName evidence="6">Short-chain dehydrogenase</fullName>
    </recommendedName>
</protein>
<dbReference type="PANTHER" id="PTHR24320:SF236">
    <property type="entry name" value="SHORT-CHAIN DEHYDROGENASE-RELATED"/>
    <property type="match status" value="1"/>
</dbReference>
<dbReference type="SUPFAM" id="SSF51735">
    <property type="entry name" value="NAD(P)-binding Rossmann-fold domains"/>
    <property type="match status" value="1"/>
</dbReference>
<dbReference type="OrthoDB" id="191139at2759"/>
<evidence type="ECO:0000313" key="5">
    <source>
        <dbReference type="Proteomes" id="UP000481858"/>
    </source>
</evidence>
<keyword evidence="2" id="KW-0521">NADP</keyword>
<organism evidence="4 5">
    <name type="scientific">Xylaria multiplex</name>
    <dbReference type="NCBI Taxonomy" id="323545"/>
    <lineage>
        <taxon>Eukaryota</taxon>
        <taxon>Fungi</taxon>
        <taxon>Dikarya</taxon>
        <taxon>Ascomycota</taxon>
        <taxon>Pezizomycotina</taxon>
        <taxon>Sordariomycetes</taxon>
        <taxon>Xylariomycetidae</taxon>
        <taxon>Xylariales</taxon>
        <taxon>Xylariaceae</taxon>
        <taxon>Xylaria</taxon>
    </lineage>
</organism>
<dbReference type="InParanoid" id="A0A7C8J557"/>